<gene>
    <name evidence="1" type="ORF">ABFY20_16765</name>
</gene>
<dbReference type="SUPFAM" id="SSF56784">
    <property type="entry name" value="HAD-like"/>
    <property type="match status" value="1"/>
</dbReference>
<evidence type="ECO:0008006" key="2">
    <source>
        <dbReference type="Google" id="ProtNLM"/>
    </source>
</evidence>
<organism evidence="1">
    <name type="scientific">Herbiconiux sp. A18JL235</name>
    <dbReference type="NCBI Taxonomy" id="3152363"/>
    <lineage>
        <taxon>Bacteria</taxon>
        <taxon>Bacillati</taxon>
        <taxon>Actinomycetota</taxon>
        <taxon>Actinomycetes</taxon>
        <taxon>Micrococcales</taxon>
        <taxon>Microbacteriaceae</taxon>
        <taxon>Herbiconiux</taxon>
    </lineage>
</organism>
<dbReference type="EMBL" id="CP162511">
    <property type="protein sequence ID" value="XDI04965.1"/>
    <property type="molecule type" value="Genomic_DNA"/>
</dbReference>
<sequence>MTSPTPSLGLLLDVDGPLASPVTRSLAIPSIAEDLVVLANAGVPVVFNTGRSDGFLVDEVVGPLLSEGLEAGARVYGVCEKGATWFPITSAGAGELVVDSSLVLPTELRDAVRALVSERFDDVVFFDETKRTGFAVEQHLDVDSLEYLARQDEIDRALLDLCTADGDGAVWRTERRPAADGSTRYRLDPSIISTDIEDVRVGKALGAERGLALIAADGPLPKVWRTAGDSRGDYAMADWLFEHAYEVAHVDVRPAEGVPDKPYPVLTAPDDLVNDAAGALFLRRWVADVVTAGA</sequence>
<dbReference type="RefSeq" id="WP_368497343.1">
    <property type="nucleotide sequence ID" value="NZ_CP162511.1"/>
</dbReference>
<reference evidence="1" key="1">
    <citation type="submission" date="2024-05" db="EMBL/GenBank/DDBJ databases">
        <title>Herbiconiux sp. A18JL235.</title>
        <authorList>
            <person name="Zhang G."/>
        </authorList>
    </citation>
    <scope>NUCLEOTIDE SEQUENCE</scope>
    <source>
        <strain evidence="1">A18JL235</strain>
    </source>
</reference>
<accession>A0AB39BF15</accession>
<dbReference type="InterPro" id="IPR036412">
    <property type="entry name" value="HAD-like_sf"/>
</dbReference>
<dbReference type="AlphaFoldDB" id="A0AB39BF15"/>
<proteinExistence type="predicted"/>
<evidence type="ECO:0000313" key="1">
    <source>
        <dbReference type="EMBL" id="XDI04965.1"/>
    </source>
</evidence>
<protein>
    <recommendedName>
        <fullName evidence="2">Hydroxymethylpyrimidine pyrophosphatase-like HAD family hydrolase</fullName>
    </recommendedName>
</protein>
<name>A0AB39BF15_9MICO</name>